<dbReference type="InterPro" id="IPR008271">
    <property type="entry name" value="Ser/Thr_kinase_AS"/>
</dbReference>
<organism evidence="14 15">
    <name type="scientific">Phaseolus angularis</name>
    <name type="common">Azuki bean</name>
    <name type="synonym">Vigna angularis</name>
    <dbReference type="NCBI Taxonomy" id="3914"/>
    <lineage>
        <taxon>Eukaryota</taxon>
        <taxon>Viridiplantae</taxon>
        <taxon>Streptophyta</taxon>
        <taxon>Embryophyta</taxon>
        <taxon>Tracheophyta</taxon>
        <taxon>Spermatophyta</taxon>
        <taxon>Magnoliopsida</taxon>
        <taxon>eudicotyledons</taxon>
        <taxon>Gunneridae</taxon>
        <taxon>Pentapetalae</taxon>
        <taxon>rosids</taxon>
        <taxon>fabids</taxon>
        <taxon>Fabales</taxon>
        <taxon>Fabaceae</taxon>
        <taxon>Papilionoideae</taxon>
        <taxon>50 kb inversion clade</taxon>
        <taxon>NPAAA clade</taxon>
        <taxon>indigoferoid/millettioid clade</taxon>
        <taxon>Phaseoleae</taxon>
        <taxon>Vigna</taxon>
    </lineage>
</organism>
<comment type="catalytic activity">
    <reaction evidence="10">
        <text>[DNA-directed RNA polymerase] + ATP = phospho-[DNA-directed RNA polymerase] + ADP + H(+)</text>
        <dbReference type="Rhea" id="RHEA:10216"/>
        <dbReference type="Rhea" id="RHEA-COMP:11321"/>
        <dbReference type="Rhea" id="RHEA-COMP:11322"/>
        <dbReference type="ChEBI" id="CHEBI:15378"/>
        <dbReference type="ChEBI" id="CHEBI:30616"/>
        <dbReference type="ChEBI" id="CHEBI:43176"/>
        <dbReference type="ChEBI" id="CHEBI:68546"/>
        <dbReference type="ChEBI" id="CHEBI:456216"/>
        <dbReference type="EC" id="2.7.11.23"/>
    </reaction>
</comment>
<feature type="domain" description="Protein kinase" evidence="13">
    <location>
        <begin position="13"/>
        <end position="374"/>
    </location>
</feature>
<dbReference type="GO" id="GO:0030332">
    <property type="term" value="F:cyclin binding"/>
    <property type="evidence" value="ECO:0007669"/>
    <property type="project" value="TreeGrafter"/>
</dbReference>
<evidence type="ECO:0000256" key="10">
    <source>
        <dbReference type="ARBA" id="ARBA00049280"/>
    </source>
</evidence>
<dbReference type="EMBL" id="CM003377">
    <property type="protein sequence ID" value="KOM49026.1"/>
    <property type="molecule type" value="Genomic_DNA"/>
</dbReference>
<keyword evidence="2 12" id="KW-0723">Serine/threonine-protein kinase</keyword>
<dbReference type="FunFam" id="1.10.510.10:FF:000281">
    <property type="entry name" value="Cyclin-dependent kinase 2"/>
    <property type="match status" value="1"/>
</dbReference>
<dbReference type="PANTHER" id="PTHR24056:SF178">
    <property type="entry name" value="CYCLIN-DEPENDENT KINASE B2-2"/>
    <property type="match status" value="1"/>
</dbReference>
<evidence type="ECO:0000256" key="7">
    <source>
        <dbReference type="ARBA" id="ARBA00022840"/>
    </source>
</evidence>
<evidence type="ECO:0000256" key="2">
    <source>
        <dbReference type="ARBA" id="ARBA00022527"/>
    </source>
</evidence>
<dbReference type="Gene3D" id="3.30.200.20">
    <property type="entry name" value="Phosphorylase Kinase, domain 1"/>
    <property type="match status" value="1"/>
</dbReference>
<evidence type="ECO:0000259" key="13">
    <source>
        <dbReference type="PROSITE" id="PS50011"/>
    </source>
</evidence>
<protein>
    <recommendedName>
        <fullName evidence="13">Protein kinase domain-containing protein</fullName>
    </recommendedName>
</protein>
<dbReference type="GO" id="GO:0007165">
    <property type="term" value="P:signal transduction"/>
    <property type="evidence" value="ECO:0007669"/>
    <property type="project" value="TreeGrafter"/>
</dbReference>
<keyword evidence="6" id="KW-0418">Kinase</keyword>
<name>A0A0L9V257_PHAAN</name>
<evidence type="ECO:0000256" key="11">
    <source>
        <dbReference type="PROSITE-ProRule" id="PRU10141"/>
    </source>
</evidence>
<dbReference type="Proteomes" id="UP000053144">
    <property type="component" value="Chromosome 7"/>
</dbReference>
<evidence type="ECO:0000256" key="6">
    <source>
        <dbReference type="ARBA" id="ARBA00022777"/>
    </source>
</evidence>
<dbReference type="Pfam" id="PF00069">
    <property type="entry name" value="Pkinase"/>
    <property type="match status" value="1"/>
</dbReference>
<dbReference type="GO" id="GO:0005524">
    <property type="term" value="F:ATP binding"/>
    <property type="evidence" value="ECO:0007669"/>
    <property type="project" value="UniProtKB-UniRule"/>
</dbReference>
<dbReference type="InterPro" id="IPR000719">
    <property type="entry name" value="Prot_kinase_dom"/>
</dbReference>
<feature type="binding site" evidence="11">
    <location>
        <position position="42"/>
    </location>
    <ligand>
        <name>ATP</name>
        <dbReference type="ChEBI" id="CHEBI:30616"/>
    </ligand>
</feature>
<dbReference type="FunFam" id="3.30.200.20:FF:000231">
    <property type="entry name" value="Cyclin-dependent kinase B2,2"/>
    <property type="match status" value="1"/>
</dbReference>
<keyword evidence="3" id="KW-0597">Phosphoprotein</keyword>
<dbReference type="PROSITE" id="PS00107">
    <property type="entry name" value="PROTEIN_KINASE_ATP"/>
    <property type="match status" value="1"/>
</dbReference>
<comment type="catalytic activity">
    <reaction evidence="9">
        <text>L-seryl-[protein] + ATP = O-phospho-L-seryl-[protein] + ADP + H(+)</text>
        <dbReference type="Rhea" id="RHEA:17989"/>
        <dbReference type="Rhea" id="RHEA-COMP:9863"/>
        <dbReference type="Rhea" id="RHEA-COMP:11604"/>
        <dbReference type="ChEBI" id="CHEBI:15378"/>
        <dbReference type="ChEBI" id="CHEBI:29999"/>
        <dbReference type="ChEBI" id="CHEBI:30616"/>
        <dbReference type="ChEBI" id="CHEBI:83421"/>
        <dbReference type="ChEBI" id="CHEBI:456216"/>
        <dbReference type="EC" id="2.7.11.22"/>
    </reaction>
</comment>
<dbReference type="AlphaFoldDB" id="A0A0L9V257"/>
<dbReference type="PROSITE" id="PS50011">
    <property type="entry name" value="PROTEIN_KINASE_DOM"/>
    <property type="match status" value="1"/>
</dbReference>
<evidence type="ECO:0000256" key="8">
    <source>
        <dbReference type="ARBA" id="ARBA00047811"/>
    </source>
</evidence>
<keyword evidence="7 11" id="KW-0067">ATP-binding</keyword>
<dbReference type="GO" id="GO:0004693">
    <property type="term" value="F:cyclin-dependent protein serine/threonine kinase activity"/>
    <property type="evidence" value="ECO:0007669"/>
    <property type="project" value="UniProtKB-EC"/>
</dbReference>
<evidence type="ECO:0000313" key="14">
    <source>
        <dbReference type="EMBL" id="KOM49026.1"/>
    </source>
</evidence>
<dbReference type="InterPro" id="IPR050108">
    <property type="entry name" value="CDK"/>
</dbReference>
<gene>
    <name evidence="14" type="ORF">LR48_Vigan07g273000</name>
</gene>
<comment type="catalytic activity">
    <reaction evidence="8">
        <text>L-threonyl-[protein] + ATP = O-phospho-L-threonyl-[protein] + ADP + H(+)</text>
        <dbReference type="Rhea" id="RHEA:46608"/>
        <dbReference type="Rhea" id="RHEA-COMP:11060"/>
        <dbReference type="Rhea" id="RHEA-COMP:11605"/>
        <dbReference type="ChEBI" id="CHEBI:15378"/>
        <dbReference type="ChEBI" id="CHEBI:30013"/>
        <dbReference type="ChEBI" id="CHEBI:30616"/>
        <dbReference type="ChEBI" id="CHEBI:61977"/>
        <dbReference type="ChEBI" id="CHEBI:456216"/>
        <dbReference type="EC" id="2.7.11.22"/>
    </reaction>
</comment>
<evidence type="ECO:0000313" key="15">
    <source>
        <dbReference type="Proteomes" id="UP000053144"/>
    </source>
</evidence>
<dbReference type="GO" id="GO:0008353">
    <property type="term" value="F:RNA polymerase II CTD heptapeptide repeat kinase activity"/>
    <property type="evidence" value="ECO:0007669"/>
    <property type="project" value="UniProtKB-EC"/>
</dbReference>
<reference evidence="15" key="1">
    <citation type="journal article" date="2015" name="Proc. Natl. Acad. Sci. U.S.A.">
        <title>Genome sequencing of adzuki bean (Vigna angularis) provides insight into high starch and low fat accumulation and domestication.</title>
        <authorList>
            <person name="Yang K."/>
            <person name="Tian Z."/>
            <person name="Chen C."/>
            <person name="Luo L."/>
            <person name="Zhao B."/>
            <person name="Wang Z."/>
            <person name="Yu L."/>
            <person name="Li Y."/>
            <person name="Sun Y."/>
            <person name="Li W."/>
            <person name="Chen Y."/>
            <person name="Li Y."/>
            <person name="Zhang Y."/>
            <person name="Ai D."/>
            <person name="Zhao J."/>
            <person name="Shang C."/>
            <person name="Ma Y."/>
            <person name="Wu B."/>
            <person name="Wang M."/>
            <person name="Gao L."/>
            <person name="Sun D."/>
            <person name="Zhang P."/>
            <person name="Guo F."/>
            <person name="Wang W."/>
            <person name="Li Y."/>
            <person name="Wang J."/>
            <person name="Varshney R.K."/>
            <person name="Wang J."/>
            <person name="Ling H.Q."/>
            <person name="Wan P."/>
        </authorList>
    </citation>
    <scope>NUCLEOTIDE SEQUENCE</scope>
    <source>
        <strain evidence="15">cv. Jingnong 6</strain>
    </source>
</reference>
<accession>A0A0L9V257</accession>
<dbReference type="PROSITE" id="PS00108">
    <property type="entry name" value="PROTEIN_KINASE_ST"/>
    <property type="match status" value="1"/>
</dbReference>
<evidence type="ECO:0000256" key="12">
    <source>
        <dbReference type="RuleBase" id="RU000304"/>
    </source>
</evidence>
<evidence type="ECO:0000256" key="1">
    <source>
        <dbReference type="ARBA" id="ARBA00006485"/>
    </source>
</evidence>
<evidence type="ECO:0000256" key="4">
    <source>
        <dbReference type="ARBA" id="ARBA00022679"/>
    </source>
</evidence>
<proteinExistence type="inferred from homology"/>
<evidence type="ECO:0000256" key="3">
    <source>
        <dbReference type="ARBA" id="ARBA00022553"/>
    </source>
</evidence>
<evidence type="ECO:0000256" key="5">
    <source>
        <dbReference type="ARBA" id="ARBA00022741"/>
    </source>
</evidence>
<evidence type="ECO:0000256" key="9">
    <source>
        <dbReference type="ARBA" id="ARBA00048367"/>
    </source>
</evidence>
<dbReference type="GO" id="GO:0000082">
    <property type="term" value="P:G1/S transition of mitotic cell cycle"/>
    <property type="evidence" value="ECO:0007669"/>
    <property type="project" value="TreeGrafter"/>
</dbReference>
<dbReference type="Gramene" id="KOM49026">
    <property type="protein sequence ID" value="KOM49026"/>
    <property type="gene ID" value="LR48_Vigan07g273000"/>
</dbReference>
<dbReference type="InterPro" id="IPR017441">
    <property type="entry name" value="Protein_kinase_ATP_BS"/>
</dbReference>
<dbReference type="InterPro" id="IPR011009">
    <property type="entry name" value="Kinase-like_dom_sf"/>
</dbReference>
<keyword evidence="5 11" id="KW-0547">Nucleotide-binding</keyword>
<dbReference type="GO" id="GO:0005634">
    <property type="term" value="C:nucleus"/>
    <property type="evidence" value="ECO:0007669"/>
    <property type="project" value="TreeGrafter"/>
</dbReference>
<dbReference type="Gene3D" id="1.10.510.10">
    <property type="entry name" value="Transferase(Phosphotransferase) domain 1"/>
    <property type="match status" value="2"/>
</dbReference>
<dbReference type="SUPFAM" id="SSF56112">
    <property type="entry name" value="Protein kinase-like (PK-like)"/>
    <property type="match status" value="2"/>
</dbReference>
<sequence length="382" mass="43718">MEKAGVLSAKEAFEKLEKVGEGTYGKVYRAREKATGKIVALKKTRLHEDEEGVPPTTLREVSILRMLSRDPHVVRLMDVKQGQNKEGKTVLYLVFEYMDTDLKKFIRSFRQTGDFIPPQTIKSLMYQLCKGVAFCHGHGILHRDLKPHNLLMDRKTMMLKIADLGLARAFTVPIKKYTHEILTLWYRAPEVLLGATHYSMAVDIWSVACIFAELVTKQALFPGDSELQQLLHIFRLLGTPNEEVWPGVSKLMNWHEYPQWNPQSLSTAVPSLDELGIDLLSVTELVTKQSLFPGDSELQQLLHIFRLLGTPNEEVWPGVSKLMNWHEYPQWNPQSLSTAVPSLDELGIDLLSQMLKYEPSKRISAKKAMEHPYFDDLDKRHL</sequence>
<dbReference type="STRING" id="3914.A0A0L9V257"/>
<dbReference type="GO" id="GO:0010389">
    <property type="term" value="P:regulation of G2/M transition of mitotic cell cycle"/>
    <property type="evidence" value="ECO:0007669"/>
    <property type="project" value="TreeGrafter"/>
</dbReference>
<comment type="similarity">
    <text evidence="1">Belongs to the protein kinase superfamily. CMGC Ser/Thr protein kinase family. CDC2/CDKX subfamily.</text>
</comment>
<dbReference type="OMA" id="NWHEFPQ"/>
<dbReference type="GO" id="GO:0005737">
    <property type="term" value="C:cytoplasm"/>
    <property type="evidence" value="ECO:0007669"/>
    <property type="project" value="TreeGrafter"/>
</dbReference>
<dbReference type="SMART" id="SM00220">
    <property type="entry name" value="S_TKc"/>
    <property type="match status" value="1"/>
</dbReference>
<dbReference type="GO" id="GO:0000307">
    <property type="term" value="C:cyclin-dependent protein kinase holoenzyme complex"/>
    <property type="evidence" value="ECO:0007669"/>
    <property type="project" value="TreeGrafter"/>
</dbReference>
<dbReference type="PANTHER" id="PTHR24056">
    <property type="entry name" value="CELL DIVISION PROTEIN KINASE"/>
    <property type="match status" value="1"/>
</dbReference>
<keyword evidence="4" id="KW-0808">Transferase</keyword>